<proteinExistence type="predicted"/>
<dbReference type="GeneTree" id="ENSGT00940000163895"/>
<protein>
    <recommendedName>
        <fullName evidence="3">Reverse transcriptase domain-containing protein</fullName>
    </recommendedName>
</protein>
<dbReference type="PANTHER" id="PTHR47027">
    <property type="entry name" value="REVERSE TRANSCRIPTASE DOMAIN-CONTAINING PROTEIN"/>
    <property type="match status" value="1"/>
</dbReference>
<dbReference type="AlphaFoldDB" id="A0A3Q2Z7T5"/>
<dbReference type="SUPFAM" id="SSF56219">
    <property type="entry name" value="DNase I-like"/>
    <property type="match status" value="1"/>
</dbReference>
<name>A0A3Q2Z7T5_HIPCM</name>
<dbReference type="STRING" id="109280.ENSHCOP00000026919"/>
<dbReference type="Ensembl" id="ENSHCOT00000027838.1">
    <property type="protein sequence ID" value="ENSHCOP00000026919.1"/>
    <property type="gene ID" value="ENSHCOG00000018292.1"/>
</dbReference>
<dbReference type="PANTHER" id="PTHR47027:SF8">
    <property type="entry name" value="RIBONUCLEASE H"/>
    <property type="match status" value="1"/>
</dbReference>
<dbReference type="InterPro" id="IPR036691">
    <property type="entry name" value="Endo/exonu/phosph_ase_sf"/>
</dbReference>
<keyword evidence="2" id="KW-1185">Reference proteome</keyword>
<sequence length="276" mass="30810">MEGNKLYYSEKQDKHEEGVSFHVHKDIVNTVLGCRPVSSRLITIRLKASPFNITVIQAYAPTMDYSDEVIENFYNQLQEIIDKTPKKTSLWYKVTGMPKLEKTGPPGPEFDTPALEDHEGTVSIGGRTITNLRFVDDIDGLAGNEEELASLVEHLDKASSAFGMEIIAEKTKLMTNNPQGITTEIKINGIKLDTVKTFKYLGSIISDEGSRPEILAGIAQTTTVLTKLQSISRDKNISLRSKIHLMRSLALSVFLYACESWTLTQEHHPNQITPIC</sequence>
<evidence type="ECO:0000313" key="1">
    <source>
        <dbReference type="Ensembl" id="ENSHCOP00000026919.1"/>
    </source>
</evidence>
<dbReference type="OMA" id="NQITPIC"/>
<reference evidence="1" key="1">
    <citation type="submission" date="2025-08" db="UniProtKB">
        <authorList>
            <consortium name="Ensembl"/>
        </authorList>
    </citation>
    <scope>IDENTIFICATION</scope>
</reference>
<organism evidence="1 2">
    <name type="scientific">Hippocampus comes</name>
    <name type="common">Tiger tail seahorse</name>
    <dbReference type="NCBI Taxonomy" id="109280"/>
    <lineage>
        <taxon>Eukaryota</taxon>
        <taxon>Metazoa</taxon>
        <taxon>Chordata</taxon>
        <taxon>Craniata</taxon>
        <taxon>Vertebrata</taxon>
        <taxon>Euteleostomi</taxon>
        <taxon>Actinopterygii</taxon>
        <taxon>Neopterygii</taxon>
        <taxon>Teleostei</taxon>
        <taxon>Neoteleostei</taxon>
        <taxon>Acanthomorphata</taxon>
        <taxon>Syngnathiaria</taxon>
        <taxon>Syngnathiformes</taxon>
        <taxon>Syngnathoidei</taxon>
        <taxon>Syngnathidae</taxon>
        <taxon>Hippocampus</taxon>
    </lineage>
</organism>
<reference evidence="1" key="2">
    <citation type="submission" date="2025-09" db="UniProtKB">
        <authorList>
            <consortium name="Ensembl"/>
        </authorList>
    </citation>
    <scope>IDENTIFICATION</scope>
</reference>
<dbReference type="Proteomes" id="UP000264820">
    <property type="component" value="Unplaced"/>
</dbReference>
<dbReference type="Gene3D" id="3.60.10.10">
    <property type="entry name" value="Endonuclease/exonuclease/phosphatase"/>
    <property type="match status" value="1"/>
</dbReference>
<evidence type="ECO:0000313" key="2">
    <source>
        <dbReference type="Proteomes" id="UP000264820"/>
    </source>
</evidence>
<accession>A0A3Q2Z7T5</accession>
<evidence type="ECO:0008006" key="3">
    <source>
        <dbReference type="Google" id="ProtNLM"/>
    </source>
</evidence>